<feature type="region of interest" description="Disordered" evidence="1">
    <location>
        <begin position="67"/>
        <end position="105"/>
    </location>
</feature>
<sequence length="105" mass="11272">MGRELDPYVRAAILALRSRVGARTSQEVADALGISRRVVDHTLKRAKDNGFVPEAATLTILPIHVTSAPRSGRPKKITSESTDLVSQEQTQIGGAVEDSPVQVDP</sequence>
<dbReference type="SUPFAM" id="SSF46689">
    <property type="entry name" value="Homeodomain-like"/>
    <property type="match status" value="1"/>
</dbReference>
<accession>A0A4R8QDL5</accession>
<reference evidence="2 3" key="1">
    <citation type="submission" date="2018-11" db="EMBL/GenBank/DDBJ databases">
        <title>Genome sequence and assembly of Colletotrichum spinosum.</title>
        <authorList>
            <person name="Gan P."/>
            <person name="Shirasu K."/>
        </authorList>
    </citation>
    <scope>NUCLEOTIDE SEQUENCE [LARGE SCALE GENOMIC DNA]</scope>
    <source>
        <strain evidence="2 3">CBS 515.97</strain>
    </source>
</reference>
<dbReference type="InterPro" id="IPR009057">
    <property type="entry name" value="Homeodomain-like_sf"/>
</dbReference>
<protein>
    <submittedName>
        <fullName evidence="2">Uncharacterized protein</fullName>
    </submittedName>
</protein>
<evidence type="ECO:0000313" key="3">
    <source>
        <dbReference type="Proteomes" id="UP000295083"/>
    </source>
</evidence>
<dbReference type="AlphaFoldDB" id="A0A4R8QDL5"/>
<dbReference type="EMBL" id="QAPG01000047">
    <property type="protein sequence ID" value="TDZ34976.1"/>
    <property type="molecule type" value="Genomic_DNA"/>
</dbReference>
<comment type="caution">
    <text evidence="2">The sequence shown here is derived from an EMBL/GenBank/DDBJ whole genome shotgun (WGS) entry which is preliminary data.</text>
</comment>
<name>A0A4R8QDL5_9PEZI</name>
<dbReference type="Proteomes" id="UP000295083">
    <property type="component" value="Unassembled WGS sequence"/>
</dbReference>
<feature type="compositionally biased region" description="Polar residues" evidence="1">
    <location>
        <begin position="79"/>
        <end position="92"/>
    </location>
</feature>
<dbReference type="Gene3D" id="1.10.10.60">
    <property type="entry name" value="Homeodomain-like"/>
    <property type="match status" value="1"/>
</dbReference>
<evidence type="ECO:0000256" key="1">
    <source>
        <dbReference type="SAM" id="MobiDB-lite"/>
    </source>
</evidence>
<gene>
    <name evidence="2" type="ORF">C8035_v010159</name>
</gene>
<proteinExistence type="predicted"/>
<keyword evidence="3" id="KW-1185">Reference proteome</keyword>
<evidence type="ECO:0000313" key="2">
    <source>
        <dbReference type="EMBL" id="TDZ34976.1"/>
    </source>
</evidence>
<organism evidence="2 3">
    <name type="scientific">Colletotrichum spinosum</name>
    <dbReference type="NCBI Taxonomy" id="1347390"/>
    <lineage>
        <taxon>Eukaryota</taxon>
        <taxon>Fungi</taxon>
        <taxon>Dikarya</taxon>
        <taxon>Ascomycota</taxon>
        <taxon>Pezizomycotina</taxon>
        <taxon>Sordariomycetes</taxon>
        <taxon>Hypocreomycetidae</taxon>
        <taxon>Glomerellales</taxon>
        <taxon>Glomerellaceae</taxon>
        <taxon>Colletotrichum</taxon>
        <taxon>Colletotrichum orbiculare species complex</taxon>
    </lineage>
</organism>
<dbReference type="Pfam" id="PF13384">
    <property type="entry name" value="HTH_23"/>
    <property type="match status" value="1"/>
</dbReference>